<dbReference type="Proteomes" id="UP000054270">
    <property type="component" value="Unassembled WGS sequence"/>
</dbReference>
<evidence type="ECO:0000313" key="1">
    <source>
        <dbReference type="EMBL" id="KJA15078.1"/>
    </source>
</evidence>
<reference evidence="2" key="1">
    <citation type="submission" date="2014-04" db="EMBL/GenBank/DDBJ databases">
        <title>Evolutionary Origins and Diversification of the Mycorrhizal Mutualists.</title>
        <authorList>
            <consortium name="DOE Joint Genome Institute"/>
            <consortium name="Mycorrhizal Genomics Consortium"/>
            <person name="Kohler A."/>
            <person name="Kuo A."/>
            <person name="Nagy L.G."/>
            <person name="Floudas D."/>
            <person name="Copeland A."/>
            <person name="Barry K.W."/>
            <person name="Cichocki N."/>
            <person name="Veneault-Fourrey C."/>
            <person name="LaButti K."/>
            <person name="Lindquist E.A."/>
            <person name="Lipzen A."/>
            <person name="Lundell T."/>
            <person name="Morin E."/>
            <person name="Murat C."/>
            <person name="Riley R."/>
            <person name="Ohm R."/>
            <person name="Sun H."/>
            <person name="Tunlid A."/>
            <person name="Henrissat B."/>
            <person name="Grigoriev I.V."/>
            <person name="Hibbett D.S."/>
            <person name="Martin F."/>
        </authorList>
    </citation>
    <scope>NUCLEOTIDE SEQUENCE [LARGE SCALE GENOMIC DNA]</scope>
    <source>
        <strain evidence="2">FD-334 SS-4</strain>
    </source>
</reference>
<evidence type="ECO:0000313" key="2">
    <source>
        <dbReference type="Proteomes" id="UP000054270"/>
    </source>
</evidence>
<dbReference type="EMBL" id="KN817654">
    <property type="protein sequence ID" value="KJA15078.1"/>
    <property type="molecule type" value="Genomic_DNA"/>
</dbReference>
<sequence length="189" mass="19945">MIDAAPQLSGTALAFQHLHKLTFDAVTTDFITAFLGPHVIFPGGSVTAIAFSRCVIPRLRDDLNLNWSTGPLTLQLVDIPLSASAAGYTSLYNALEVLNADDILLAGCTGTTVALLRWLGGEAGAAPYSPALAWLEDWRARNTSGERVDDECVASLASVCVSGQSPGADAADLSYFAGDDVVQWNMVDD</sequence>
<gene>
    <name evidence="1" type="ORF">HYPSUDRAFT_208142</name>
</gene>
<keyword evidence="2" id="KW-1185">Reference proteome</keyword>
<dbReference type="AlphaFoldDB" id="A0A0D2LW55"/>
<protein>
    <submittedName>
        <fullName evidence="1">Uncharacterized protein</fullName>
    </submittedName>
</protein>
<name>A0A0D2LW55_HYPSF</name>
<accession>A0A0D2LW55</accession>
<proteinExistence type="predicted"/>
<organism evidence="1 2">
    <name type="scientific">Hypholoma sublateritium (strain FD-334 SS-4)</name>
    <dbReference type="NCBI Taxonomy" id="945553"/>
    <lineage>
        <taxon>Eukaryota</taxon>
        <taxon>Fungi</taxon>
        <taxon>Dikarya</taxon>
        <taxon>Basidiomycota</taxon>
        <taxon>Agaricomycotina</taxon>
        <taxon>Agaricomycetes</taxon>
        <taxon>Agaricomycetidae</taxon>
        <taxon>Agaricales</taxon>
        <taxon>Agaricineae</taxon>
        <taxon>Strophariaceae</taxon>
        <taxon>Hypholoma</taxon>
    </lineage>
</organism>